<dbReference type="EC" id="1.3.1.-" evidence="4"/>
<accession>A0A643J088</accession>
<dbReference type="Pfam" id="PF02571">
    <property type="entry name" value="CbiJ"/>
    <property type="match status" value="1"/>
</dbReference>
<comment type="pathway">
    <text evidence="1">Cofactor biosynthesis; adenosylcobalamin biosynthesis.</text>
</comment>
<evidence type="ECO:0000256" key="1">
    <source>
        <dbReference type="ARBA" id="ARBA00004953"/>
    </source>
</evidence>
<dbReference type="EMBL" id="VZIV01000029">
    <property type="protein sequence ID" value="KAB0763655.1"/>
    <property type="molecule type" value="Genomic_DNA"/>
</dbReference>
<sequence>PPHQHWTVRCLQGQPAAPRAEVIGARGPFSLDGERALFERLACDVLVSKNSGSQATEPKLQVAREMGLPVLVLARPPLPPADREFADGEALLAAIRDWESA</sequence>
<proteinExistence type="predicted"/>
<dbReference type="GO" id="GO:0016994">
    <property type="term" value="F:precorrin-6A reductase activity"/>
    <property type="evidence" value="ECO:0007669"/>
    <property type="project" value="UniProtKB-EC"/>
</dbReference>
<organism evidence="4">
    <name type="scientific">Pseudomonas aeruginosa</name>
    <dbReference type="NCBI Taxonomy" id="287"/>
    <lineage>
        <taxon>Bacteria</taxon>
        <taxon>Pseudomonadati</taxon>
        <taxon>Pseudomonadota</taxon>
        <taxon>Gammaproteobacteria</taxon>
        <taxon>Pseudomonadales</taxon>
        <taxon>Pseudomonadaceae</taxon>
        <taxon>Pseudomonas</taxon>
    </lineage>
</organism>
<reference evidence="4" key="1">
    <citation type="submission" date="2019-09" db="EMBL/GenBank/DDBJ databases">
        <title>Whole genome sequence analysis of bacterial isolates in patients.</title>
        <authorList>
            <person name="Jeong K.C."/>
        </authorList>
    </citation>
    <scope>NUCLEOTIDE SEQUENCE</scope>
    <source>
        <strain evidence="4">KCJ3K105</strain>
    </source>
</reference>
<gene>
    <name evidence="4" type="ORF">F7O97_15540</name>
</gene>
<dbReference type="PANTHER" id="PTHR36925">
    <property type="entry name" value="COBALT-PRECORRIN-6A REDUCTASE"/>
    <property type="match status" value="1"/>
</dbReference>
<dbReference type="GO" id="GO:0009236">
    <property type="term" value="P:cobalamin biosynthetic process"/>
    <property type="evidence" value="ECO:0007669"/>
    <property type="project" value="UniProtKB-UniPathway"/>
</dbReference>
<comment type="caution">
    <text evidence="4">The sequence shown here is derived from an EMBL/GenBank/DDBJ whole genome shotgun (WGS) entry which is preliminary data.</text>
</comment>
<keyword evidence="2" id="KW-0169">Cobalamin biosynthesis</keyword>
<feature type="non-terminal residue" evidence="4">
    <location>
        <position position="1"/>
    </location>
</feature>
<protein>
    <submittedName>
        <fullName evidence="4">Cobalt-precorrin-6A reductase</fullName>
        <ecNumber evidence="4">1.3.1.-</ecNumber>
        <ecNumber evidence="4">1.3.1.54</ecNumber>
    </submittedName>
</protein>
<dbReference type="AlphaFoldDB" id="A0A643J088"/>
<dbReference type="RefSeq" id="WP_176504375.1">
    <property type="nucleotide sequence ID" value="NZ_JACYEG010000029.1"/>
</dbReference>
<keyword evidence="3 4" id="KW-0560">Oxidoreductase</keyword>
<evidence type="ECO:0000313" key="4">
    <source>
        <dbReference type="EMBL" id="KAB0763655.1"/>
    </source>
</evidence>
<dbReference type="PANTHER" id="PTHR36925:SF1">
    <property type="entry name" value="COBALT-PRECORRIN-6A REDUCTASE"/>
    <property type="match status" value="1"/>
</dbReference>
<dbReference type="InterPro" id="IPR003723">
    <property type="entry name" value="Precorrin-6x_reduct"/>
</dbReference>
<name>A0A643J088_PSEAI</name>
<evidence type="ECO:0000256" key="2">
    <source>
        <dbReference type="ARBA" id="ARBA00022573"/>
    </source>
</evidence>
<dbReference type="PROSITE" id="PS51014">
    <property type="entry name" value="COBK_CBIJ"/>
    <property type="match status" value="1"/>
</dbReference>
<dbReference type="EC" id="1.3.1.54" evidence="4"/>
<dbReference type="UniPathway" id="UPA00148"/>
<evidence type="ECO:0000256" key="3">
    <source>
        <dbReference type="ARBA" id="ARBA00023002"/>
    </source>
</evidence>